<proteinExistence type="predicted"/>
<evidence type="ECO:0000313" key="1">
    <source>
        <dbReference type="EMBL" id="KAI7959483.1"/>
    </source>
</evidence>
<name>A0ACC0ESP0_9BASI</name>
<organism evidence="1 2">
    <name type="scientific">Puccinia striiformis f. sp. tritici</name>
    <dbReference type="NCBI Taxonomy" id="168172"/>
    <lineage>
        <taxon>Eukaryota</taxon>
        <taxon>Fungi</taxon>
        <taxon>Dikarya</taxon>
        <taxon>Basidiomycota</taxon>
        <taxon>Pucciniomycotina</taxon>
        <taxon>Pucciniomycetes</taxon>
        <taxon>Pucciniales</taxon>
        <taxon>Pucciniaceae</taxon>
        <taxon>Puccinia</taxon>
    </lineage>
</organism>
<reference evidence="2" key="1">
    <citation type="journal article" date="2018" name="BMC Genomics">
        <title>Genomic insights into host adaptation between the wheat stripe rust pathogen (Puccinia striiformis f. sp. tritici) and the barley stripe rust pathogen (Puccinia striiformis f. sp. hordei).</title>
        <authorList>
            <person name="Xia C."/>
            <person name="Wang M."/>
            <person name="Yin C."/>
            <person name="Cornejo O.E."/>
            <person name="Hulbert S.H."/>
            <person name="Chen X."/>
        </authorList>
    </citation>
    <scope>NUCLEOTIDE SEQUENCE [LARGE SCALE GENOMIC DNA]</scope>
    <source>
        <strain evidence="2">93-210</strain>
    </source>
</reference>
<keyword evidence="2" id="KW-1185">Reference proteome</keyword>
<evidence type="ECO:0000313" key="2">
    <source>
        <dbReference type="Proteomes" id="UP001060170"/>
    </source>
</evidence>
<accession>A0ACC0ESP0</accession>
<gene>
    <name evidence="1" type="ORF">MJO28_003274</name>
</gene>
<sequence>MDCYEPPIHGNEPPIHGTEPPSIDLSRHYSPHQVMKAPIRRFTRNFLIQVSSAPRDAVLQSRTILAGQFLWDLGWNPKIIPTYHQNNYITPTSPANQLVNFHNTSSVKHSNRQKQHTNNLVPPNQSTPTSRESITPAKTCPASQHLLVSVYVAIKTAPAPGTMLAPASKAPYLNARAQRLAACKPYQSSRAGSVKQGRSTFPQGNVASSHFHAFCGFEMRASSKWTPNQLGVREQVPVDLTGQESLNDLLNDLQRLFEGKVELKLPKVQERPLFESKHFPFCLLGTRKGGYVRDGDALLDHLTESKTIDLILDYDAFNEDDLDKQEEAIIARKEAHSLTTTTIIGHGSSTDSGPAATPLVLSTTPSTTSQCNPHVPIQPAPIVSNLNCHTTSYAISQGSHLPPDLPPGNSRLQHISPSTDLERRYIPDYSNYPISHPAPRGIGHIRPGPMVPPWLARPILDYDDLSWERFGTQEISGWYRGLSESSWTDGIQYDLDRNGVGMTQRLCRYKIDYSNGCLNSHQGKTLPAKLYEGGRIYDMVAEFSLIERDLWTDSYTTEPNYAMRTYAMARQFMFLFTNIMGASDAGPELKFWASYLRVVDAFPVHHDVSERPRTDVRQEWDAQRDMIPLPTPPTNRDVNRYEYGCDSLTMHLRGIHDFLPLLDPAAEDYFMSDGSPPPEKLLHAFQHYLYKQTNGQMTMTGFWGNPPLISRPRILDLNKKATWSRDGTDVKALHLDFIAKHICTDACRAAHLSTLVEIPWPPAKPKDESVVEAKPTTELNNNMEEKPAGLKNTRMESEDIELIEIVRQGHQVLAQRHA</sequence>
<dbReference type="EMBL" id="CM045867">
    <property type="protein sequence ID" value="KAI7959483.1"/>
    <property type="molecule type" value="Genomic_DNA"/>
</dbReference>
<comment type="caution">
    <text evidence="1">The sequence shown here is derived from an EMBL/GenBank/DDBJ whole genome shotgun (WGS) entry which is preliminary data.</text>
</comment>
<reference evidence="2" key="2">
    <citation type="journal article" date="2018" name="Mol. Plant Microbe Interact.">
        <title>Genome sequence resources for the wheat stripe rust pathogen (Puccinia striiformis f. sp. tritici) and the barley stripe rust pathogen (Puccinia striiformis f. sp. hordei).</title>
        <authorList>
            <person name="Xia C."/>
            <person name="Wang M."/>
            <person name="Yin C."/>
            <person name="Cornejo O.E."/>
            <person name="Hulbert S.H."/>
            <person name="Chen X."/>
        </authorList>
    </citation>
    <scope>NUCLEOTIDE SEQUENCE [LARGE SCALE GENOMIC DNA]</scope>
    <source>
        <strain evidence="2">93-210</strain>
    </source>
</reference>
<dbReference type="Proteomes" id="UP001060170">
    <property type="component" value="Chromosome 3"/>
</dbReference>
<reference evidence="1 2" key="3">
    <citation type="journal article" date="2022" name="Microbiol. Spectr.">
        <title>Folding features and dynamics of 3D genome architecture in plant fungal pathogens.</title>
        <authorList>
            <person name="Xia C."/>
        </authorList>
    </citation>
    <scope>NUCLEOTIDE SEQUENCE [LARGE SCALE GENOMIC DNA]</scope>
    <source>
        <strain evidence="1 2">93-210</strain>
    </source>
</reference>
<protein>
    <submittedName>
        <fullName evidence="1">Uncharacterized protein</fullName>
    </submittedName>
</protein>